<gene>
    <name evidence="1" type="ORF">VNI00_004873</name>
</gene>
<sequence length="405" mass="46686">MTTRAQRTPAGLVACLSAAPNASKRRAIPRTQAEALKDSQELLCMSRRENEETYLLKSQAQKIVRMLWDSSKTIQGWSLTFALEEDGTGEEAHELCAGDWYAHRLSTEVLTTSRLIQYSVFVTNEEHMRCEATDENKTLCWVLEVTEMRVTGRDNNQQCLVDGVLWRTWRDLRPRMAKFYTHHDLEKLDTMFGKLFVVRSNEKMIINSRDIQGLCVIRNFNPRQTCQEWVPGRAYYTQPQLKIADDEAIIRFEGIEKDNIPEDLYNPDTDAQVYCLDCGEWSYVDKDNFHLDAGSKAYEGFDDTEIGRFMSRPIIRGKGWMDLLEDECGGYKTQVWMRVGTLGLRKLIEEKYGSSGPWPKLRLKDAPLFRGVSSQQNLNVNMYALRNFLDKLESAYECECSGDLP</sequence>
<evidence type="ECO:0000313" key="2">
    <source>
        <dbReference type="Proteomes" id="UP001383192"/>
    </source>
</evidence>
<proteinExistence type="predicted"/>
<accession>A0AAW0DHK9</accession>
<organism evidence="1 2">
    <name type="scientific">Paramarasmius palmivorus</name>
    <dbReference type="NCBI Taxonomy" id="297713"/>
    <lineage>
        <taxon>Eukaryota</taxon>
        <taxon>Fungi</taxon>
        <taxon>Dikarya</taxon>
        <taxon>Basidiomycota</taxon>
        <taxon>Agaricomycotina</taxon>
        <taxon>Agaricomycetes</taxon>
        <taxon>Agaricomycetidae</taxon>
        <taxon>Agaricales</taxon>
        <taxon>Marasmiineae</taxon>
        <taxon>Marasmiaceae</taxon>
        <taxon>Paramarasmius</taxon>
    </lineage>
</organism>
<name>A0AAW0DHK9_9AGAR</name>
<dbReference type="Proteomes" id="UP001383192">
    <property type="component" value="Unassembled WGS sequence"/>
</dbReference>
<keyword evidence="2" id="KW-1185">Reference proteome</keyword>
<protein>
    <submittedName>
        <fullName evidence="1">Uncharacterized protein</fullName>
    </submittedName>
</protein>
<dbReference type="AlphaFoldDB" id="A0AAW0DHK9"/>
<comment type="caution">
    <text evidence="1">The sequence shown here is derived from an EMBL/GenBank/DDBJ whole genome shotgun (WGS) entry which is preliminary data.</text>
</comment>
<dbReference type="EMBL" id="JAYKXP010000013">
    <property type="protein sequence ID" value="KAK7051373.1"/>
    <property type="molecule type" value="Genomic_DNA"/>
</dbReference>
<evidence type="ECO:0000313" key="1">
    <source>
        <dbReference type="EMBL" id="KAK7051373.1"/>
    </source>
</evidence>
<reference evidence="1 2" key="1">
    <citation type="submission" date="2024-01" db="EMBL/GenBank/DDBJ databases">
        <title>A draft genome for a cacao thread blight-causing isolate of Paramarasmius palmivorus.</title>
        <authorList>
            <person name="Baruah I.K."/>
            <person name="Bukari Y."/>
            <person name="Amoako-Attah I."/>
            <person name="Meinhardt L.W."/>
            <person name="Bailey B.A."/>
            <person name="Cohen S.P."/>
        </authorList>
    </citation>
    <scope>NUCLEOTIDE SEQUENCE [LARGE SCALE GENOMIC DNA]</scope>
    <source>
        <strain evidence="1 2">GH-12</strain>
    </source>
</reference>